<organism evidence="9 10">
    <name type="scientific">Bacteroides faecalis</name>
    <dbReference type="NCBI Taxonomy" id="2447885"/>
    <lineage>
        <taxon>Bacteria</taxon>
        <taxon>Pseudomonadati</taxon>
        <taxon>Bacteroidota</taxon>
        <taxon>Bacteroidia</taxon>
        <taxon>Bacteroidales</taxon>
        <taxon>Bacteroidaceae</taxon>
        <taxon>Bacteroides</taxon>
    </lineage>
</organism>
<proteinExistence type="inferred from homology"/>
<protein>
    <recommendedName>
        <fullName evidence="6 7">Methionine aminopeptidase</fullName>
        <shortName evidence="6">MAP</shortName>
        <shortName evidence="6">MetAP</shortName>
        <ecNumber evidence="6 7">3.4.11.18</ecNumber>
    </recommendedName>
    <alternativeName>
        <fullName evidence="6">Peptidase M</fullName>
    </alternativeName>
</protein>
<dbReference type="Pfam" id="PF00557">
    <property type="entry name" value="Peptidase_M24"/>
    <property type="match status" value="1"/>
</dbReference>
<evidence type="ECO:0000259" key="8">
    <source>
        <dbReference type="Pfam" id="PF00557"/>
    </source>
</evidence>
<dbReference type="GO" id="GO:0006508">
    <property type="term" value="P:proteolysis"/>
    <property type="evidence" value="ECO:0007669"/>
    <property type="project" value="UniProtKB-KW"/>
</dbReference>
<evidence type="ECO:0000256" key="5">
    <source>
        <dbReference type="ARBA" id="ARBA00022801"/>
    </source>
</evidence>
<feature type="binding site" evidence="6">
    <location>
        <position position="179"/>
    </location>
    <ligand>
        <name>a divalent metal cation</name>
        <dbReference type="ChEBI" id="CHEBI:60240"/>
        <label>2</label>
        <note>catalytic</note>
    </ligand>
</feature>
<dbReference type="AlphaFoldDB" id="A0A401LXA1"/>
<dbReference type="EC" id="3.4.11.18" evidence="6 7"/>
<evidence type="ECO:0000256" key="2">
    <source>
        <dbReference type="ARBA" id="ARBA00022438"/>
    </source>
</evidence>
<feature type="binding site" evidence="6">
    <location>
        <position position="116"/>
    </location>
    <ligand>
        <name>a divalent metal cation</name>
        <dbReference type="ChEBI" id="CHEBI:60240"/>
        <label>2</label>
        <note>catalytic</note>
    </ligand>
</feature>
<evidence type="ECO:0000256" key="1">
    <source>
        <dbReference type="ARBA" id="ARBA00002521"/>
    </source>
</evidence>
<feature type="binding site" evidence="6">
    <location>
        <position position="87"/>
    </location>
    <ligand>
        <name>substrate</name>
    </ligand>
</feature>
<dbReference type="Gene3D" id="3.90.230.10">
    <property type="entry name" value="Creatinase/methionine aminopeptidase superfamily"/>
    <property type="match status" value="1"/>
</dbReference>
<feature type="binding site" evidence="6">
    <location>
        <position position="186"/>
    </location>
    <ligand>
        <name>substrate</name>
    </ligand>
</feature>
<dbReference type="GO" id="GO:0070006">
    <property type="term" value="F:metalloaminopeptidase activity"/>
    <property type="evidence" value="ECO:0007669"/>
    <property type="project" value="UniProtKB-UniRule"/>
</dbReference>
<name>A0A401LXA1_9BACE</name>
<dbReference type="EMBL" id="BHWB01000009">
    <property type="protein sequence ID" value="GCB36151.1"/>
    <property type="molecule type" value="Genomic_DNA"/>
</dbReference>
<evidence type="ECO:0000256" key="4">
    <source>
        <dbReference type="ARBA" id="ARBA00022723"/>
    </source>
</evidence>
<reference evidence="9 10" key="1">
    <citation type="submission" date="2018-10" db="EMBL/GenBank/DDBJ databases">
        <title>Draft Genome Sequence of Bacteroides sp. KCTC 15687.</title>
        <authorList>
            <person name="Yu S.Y."/>
            <person name="Kim J.S."/>
            <person name="Oh B.S."/>
            <person name="Park S.H."/>
            <person name="Kang S.W."/>
            <person name="Park J.E."/>
            <person name="Choi S.H."/>
            <person name="Han K.I."/>
            <person name="Lee K.C."/>
            <person name="Eom M.K."/>
            <person name="Suh M.K."/>
            <person name="Lee D.H."/>
            <person name="Yoon H."/>
            <person name="Kim B."/>
            <person name="Yang S.J."/>
            <person name="Lee J.S."/>
            <person name="Lee J.H."/>
        </authorList>
    </citation>
    <scope>NUCLEOTIDE SEQUENCE [LARGE SCALE GENOMIC DNA]</scope>
    <source>
        <strain evidence="9 10">KCTC 15687</strain>
    </source>
</reference>
<keyword evidence="3 6" id="KW-0645">Protease</keyword>
<feature type="domain" description="Peptidase M24" evidence="8">
    <location>
        <begin position="21"/>
        <end position="251"/>
    </location>
</feature>
<feature type="binding site" evidence="6">
    <location>
        <position position="116"/>
    </location>
    <ligand>
        <name>a divalent metal cation</name>
        <dbReference type="ChEBI" id="CHEBI:60240"/>
        <label>1</label>
    </ligand>
</feature>
<dbReference type="Proteomes" id="UP000288079">
    <property type="component" value="Unassembled WGS sequence"/>
</dbReference>
<comment type="caution">
    <text evidence="9">The sequence shown here is derived from an EMBL/GenBank/DDBJ whole genome shotgun (WGS) entry which is preliminary data.</text>
</comment>
<dbReference type="InterPro" id="IPR002467">
    <property type="entry name" value="Pept_M24A_MAP1"/>
</dbReference>
<dbReference type="GO" id="GO:0046872">
    <property type="term" value="F:metal ion binding"/>
    <property type="evidence" value="ECO:0007669"/>
    <property type="project" value="UniProtKB-UniRule"/>
</dbReference>
<dbReference type="NCBIfam" id="TIGR00500">
    <property type="entry name" value="met_pdase_I"/>
    <property type="match status" value="1"/>
</dbReference>
<comment type="catalytic activity">
    <reaction evidence="6 7">
        <text>Release of N-terminal amino acids, preferentially methionine, from peptides and arylamides.</text>
        <dbReference type="EC" id="3.4.11.18"/>
    </reaction>
</comment>
<feature type="binding site" evidence="6">
    <location>
        <position position="212"/>
    </location>
    <ligand>
        <name>a divalent metal cation</name>
        <dbReference type="ChEBI" id="CHEBI:60240"/>
        <label>2</label>
        <note>catalytic</note>
    </ligand>
</feature>
<sequence length="259" mass="28809">MGKKGRLVPSRKLIKLPEQIEGIRKSGLLNTAVLDCVEENIREGISTAEIDRLVYEYTMDHQGIPATLGYHGFPNSCCISVNEVVCHGIPNENQVLHEGDIVNVDCTTIVNGFYADASRMFIIGKTSSEKEKLVRVTEECLKKGVQAAQAFTFLGDVGHVIECHAKRNGFSVVRDFCGHGVGIQFHEEPEVLHYGRKSSGMLLVPGMTLTIEPMLNMGTWKVVMDQSDGWTVYTEDRLPSAQWEYTILITESEPEILAH</sequence>
<dbReference type="InterPro" id="IPR001714">
    <property type="entry name" value="Pept_M24_MAP"/>
</dbReference>
<comment type="cofactor">
    <cofactor evidence="6">
        <name>Co(2+)</name>
        <dbReference type="ChEBI" id="CHEBI:48828"/>
    </cofactor>
    <cofactor evidence="6">
        <name>Zn(2+)</name>
        <dbReference type="ChEBI" id="CHEBI:29105"/>
    </cofactor>
    <cofactor evidence="6">
        <name>Mn(2+)</name>
        <dbReference type="ChEBI" id="CHEBI:29035"/>
    </cofactor>
    <cofactor evidence="6">
        <name>Fe(2+)</name>
        <dbReference type="ChEBI" id="CHEBI:29033"/>
    </cofactor>
    <text evidence="6">Binds 2 divalent metal cations per subunit. Has a high-affinity and a low affinity metal-binding site. The true nature of the physiological cofactor is under debate. The enzyme is active with cobalt, zinc, manganese or divalent iron ions. Most likely, methionine aminopeptidases function as mononuclear Fe(2+)-metalloproteases under physiological conditions, and the catalytically relevant metal-binding site has been assigned to the histidine-containing high-affinity site.</text>
</comment>
<dbReference type="SUPFAM" id="SSF55920">
    <property type="entry name" value="Creatinase/aminopeptidase"/>
    <property type="match status" value="1"/>
</dbReference>
<keyword evidence="10" id="KW-1185">Reference proteome</keyword>
<dbReference type="CDD" id="cd01086">
    <property type="entry name" value="MetAP1"/>
    <property type="match status" value="1"/>
</dbReference>
<keyword evidence="4 6" id="KW-0479">Metal-binding</keyword>
<gene>
    <name evidence="9" type="primary">map_2</name>
    <name evidence="6" type="synonym">map</name>
    <name evidence="9" type="ORF">KGMB02408_30960</name>
</gene>
<evidence type="ECO:0000313" key="9">
    <source>
        <dbReference type="EMBL" id="GCB36151.1"/>
    </source>
</evidence>
<dbReference type="PANTHER" id="PTHR43330:SF8">
    <property type="entry name" value="METHIONINE AMINOPEPTIDASE 1D, MITOCHONDRIAL"/>
    <property type="match status" value="1"/>
</dbReference>
<feature type="binding site" evidence="6">
    <location>
        <position position="105"/>
    </location>
    <ligand>
        <name>a divalent metal cation</name>
        <dbReference type="ChEBI" id="CHEBI:60240"/>
        <label>1</label>
    </ligand>
</feature>
<comment type="subunit">
    <text evidence="6">Monomer.</text>
</comment>
<dbReference type="PROSITE" id="PS00680">
    <property type="entry name" value="MAP_1"/>
    <property type="match status" value="1"/>
</dbReference>
<dbReference type="PRINTS" id="PR00599">
    <property type="entry name" value="MAPEPTIDASE"/>
</dbReference>
<keyword evidence="2 6" id="KW-0031">Aminopeptidase</keyword>
<comment type="function">
    <text evidence="1 6">Removes the N-terminal methionine from nascent proteins. The N-terminal methionine is often cleaved when the second residue in the primary sequence is small and uncharged (Met-Ala-, Cys, Gly, Pro, Ser, Thr, or Val). Requires deformylation of the N(alpha)-formylated initiator methionine before it can be hydrolyzed.</text>
</comment>
<accession>A0A401LXA1</accession>
<feature type="binding site" evidence="6">
    <location>
        <position position="244"/>
    </location>
    <ligand>
        <name>a divalent metal cation</name>
        <dbReference type="ChEBI" id="CHEBI:60240"/>
        <label>1</label>
    </ligand>
</feature>
<dbReference type="GO" id="GO:0004239">
    <property type="term" value="F:initiator methionyl aminopeptidase activity"/>
    <property type="evidence" value="ECO:0007669"/>
    <property type="project" value="UniProtKB-UniRule"/>
</dbReference>
<dbReference type="InterPro" id="IPR000994">
    <property type="entry name" value="Pept_M24"/>
</dbReference>
<feature type="binding site" evidence="6">
    <location>
        <position position="244"/>
    </location>
    <ligand>
        <name>a divalent metal cation</name>
        <dbReference type="ChEBI" id="CHEBI:60240"/>
        <label>2</label>
        <note>catalytic</note>
    </ligand>
</feature>
<dbReference type="HAMAP" id="MF_01974">
    <property type="entry name" value="MetAP_1"/>
    <property type="match status" value="1"/>
</dbReference>
<evidence type="ECO:0000256" key="7">
    <source>
        <dbReference type="RuleBase" id="RU003653"/>
    </source>
</evidence>
<dbReference type="PANTHER" id="PTHR43330">
    <property type="entry name" value="METHIONINE AMINOPEPTIDASE"/>
    <property type="match status" value="1"/>
</dbReference>
<dbReference type="InterPro" id="IPR036005">
    <property type="entry name" value="Creatinase/aminopeptidase-like"/>
</dbReference>
<comment type="similarity">
    <text evidence="6">Belongs to the peptidase M24A family. Methionine aminopeptidase type 1 subfamily.</text>
</comment>
<evidence type="ECO:0000313" key="10">
    <source>
        <dbReference type="Proteomes" id="UP000288079"/>
    </source>
</evidence>
<keyword evidence="5 6" id="KW-0378">Hydrolase</keyword>
<evidence type="ECO:0000256" key="3">
    <source>
        <dbReference type="ARBA" id="ARBA00022670"/>
    </source>
</evidence>
<evidence type="ECO:0000256" key="6">
    <source>
        <dbReference type="HAMAP-Rule" id="MF_01974"/>
    </source>
</evidence>